<keyword evidence="1" id="KW-1133">Transmembrane helix</keyword>
<dbReference type="RefSeq" id="WP_380022326.1">
    <property type="nucleotide sequence ID" value="NZ_JBHSHD010000013.1"/>
</dbReference>
<sequence>MQGWPSLAELAGKALLPLLLTPVMLVVMPLLLLGRADASRPLLIGVCPQDAVPPAVERIGDRPVKLTGGSCPQLARALRLNEVQALVEIRATGETGEPDRVLFKASQTRGREAVAAARQVSFLMRNPQHSLSDWPHAVAVDSDLELSVGMLLIVLPALLVQWLLGAVAPALVQAVDGSVPDRASRLRLHARVALLGGAGIVGYLAGIWIATMLGNYVNSGTVQMIRELDASVSATPSLTSDVEIVASFLVMSASFLVVIAPAVTWLAVSSRSRMSFSGIYQVLALSLIMIVMATGYAASSRALPYSAYVPLASAAQGLAELVRGPLRWESLVVPLLVNAIAGAFCLLASLRVREGRVPDAAVET</sequence>
<keyword evidence="1" id="KW-0472">Membrane</keyword>
<feature type="transmembrane region" description="Helical" evidence="1">
    <location>
        <begin position="279"/>
        <end position="298"/>
    </location>
</feature>
<dbReference type="Proteomes" id="UP001595886">
    <property type="component" value="Unassembled WGS sequence"/>
</dbReference>
<evidence type="ECO:0008006" key="4">
    <source>
        <dbReference type="Google" id="ProtNLM"/>
    </source>
</evidence>
<reference evidence="3" key="1">
    <citation type="journal article" date="2019" name="Int. J. Syst. Evol. Microbiol.">
        <title>The Global Catalogue of Microorganisms (GCM) 10K type strain sequencing project: providing services to taxonomists for standard genome sequencing and annotation.</title>
        <authorList>
            <consortium name="The Broad Institute Genomics Platform"/>
            <consortium name="The Broad Institute Genome Sequencing Center for Infectious Disease"/>
            <person name="Wu L."/>
            <person name="Ma J."/>
        </authorList>
    </citation>
    <scope>NUCLEOTIDE SEQUENCE [LARGE SCALE GENOMIC DNA]</scope>
    <source>
        <strain evidence="3">CCUG 30340</strain>
    </source>
</reference>
<dbReference type="EMBL" id="JBHSHD010000013">
    <property type="protein sequence ID" value="MFC4822044.1"/>
    <property type="molecule type" value="Genomic_DNA"/>
</dbReference>
<evidence type="ECO:0000313" key="3">
    <source>
        <dbReference type="Proteomes" id="UP001595886"/>
    </source>
</evidence>
<name>A0ABV9QZI0_9GAMM</name>
<feature type="transmembrane region" description="Helical" evidence="1">
    <location>
        <begin position="12"/>
        <end position="33"/>
    </location>
</feature>
<organism evidence="2 3">
    <name type="scientific">Dokdonella ginsengisoli</name>
    <dbReference type="NCBI Taxonomy" id="363846"/>
    <lineage>
        <taxon>Bacteria</taxon>
        <taxon>Pseudomonadati</taxon>
        <taxon>Pseudomonadota</taxon>
        <taxon>Gammaproteobacteria</taxon>
        <taxon>Lysobacterales</taxon>
        <taxon>Rhodanobacteraceae</taxon>
        <taxon>Dokdonella</taxon>
    </lineage>
</organism>
<comment type="caution">
    <text evidence="2">The sequence shown here is derived from an EMBL/GenBank/DDBJ whole genome shotgun (WGS) entry which is preliminary data.</text>
</comment>
<evidence type="ECO:0000256" key="1">
    <source>
        <dbReference type="SAM" id="Phobius"/>
    </source>
</evidence>
<keyword evidence="1" id="KW-0812">Transmembrane</keyword>
<keyword evidence="3" id="KW-1185">Reference proteome</keyword>
<protein>
    <recommendedName>
        <fullName evidence="4">ABC transporter permease</fullName>
    </recommendedName>
</protein>
<proteinExistence type="predicted"/>
<accession>A0ABV9QZI0</accession>
<gene>
    <name evidence="2" type="ORF">ACFO6Q_17095</name>
</gene>
<evidence type="ECO:0000313" key="2">
    <source>
        <dbReference type="EMBL" id="MFC4822044.1"/>
    </source>
</evidence>
<feature type="transmembrane region" description="Helical" evidence="1">
    <location>
        <begin position="244"/>
        <end position="267"/>
    </location>
</feature>
<feature type="transmembrane region" description="Helical" evidence="1">
    <location>
        <begin position="331"/>
        <end position="350"/>
    </location>
</feature>
<feature type="transmembrane region" description="Helical" evidence="1">
    <location>
        <begin position="192"/>
        <end position="214"/>
    </location>
</feature>